<evidence type="ECO:0008006" key="4">
    <source>
        <dbReference type="Google" id="ProtNLM"/>
    </source>
</evidence>
<keyword evidence="3" id="KW-1185">Reference proteome</keyword>
<dbReference type="Proteomes" id="UP001448207">
    <property type="component" value="Unassembled WGS sequence"/>
</dbReference>
<feature type="coiled-coil region" evidence="1">
    <location>
        <begin position="512"/>
        <end position="539"/>
    </location>
</feature>
<keyword evidence="1" id="KW-0175">Coiled coil</keyword>
<sequence length="722" mass="81707">MYNPSKHTIKRRQRTAVPQFLLDYFSEDVPISGLNYIPTENPSVPEVEFSSPCLKYTYTRKKRARTMAVAPVETPSKNIAASQTDLDVKIDFDTYEATSGTFEIVFCGYKFIPEQLVEMGMLPASLNNVQYAIHFRLLEFMRDMRDVLATSGQGLANLCNKINLDAKISKAYCQNLLHVFIRLTMIVEAKVEKLLPGFWESNCCPACPDVDSNVAIDDCQYVAMDGNFSLKCERRKDGEGDVGKELEQVGRFDSNFHAGSGSLAKSIKYPIKGLFAASCARHKSVIKLVDMETGEGFKYSLFIINQLLGDSGSDGQSADSSPNINVMYDVVCKLAKSLKANFLRLMEKSKLAVPIFHMYAHVQHCQIKLNPKYRDEFGLTDGECLERLWLYLNHFVTMTRKMGQANRKLVLYRAIKFHNETKKIELGLMLESKYVKAKRIIEESRKALEGFDCVVIEREWKQHVNKVEKLENYVDIADLMESGRKVQGNIALSLINFTILRRLRELANDANGNHVKDEINRLKHEMEKLKAKIQEEVEGFQEPDEENTNLIKYIEENAQLGIFWDAKIRPKVHLFLVKKRAEEVALLKRDAFWLQHRITKERTLREQGLKALDNAVGTLDKEVLCGMQFLLARKLRLSMSWERAVFAQTSFLLESLSSPSSVPFASSSSVPFASSSSVPFASSSSVSSSSLIVEDINPSDDGEASIAFVVEGDDNNDNDNDR</sequence>
<protein>
    <recommendedName>
        <fullName evidence="4">CxC2-like cysteine cluster KDZ transposase-associated domain-containing protein</fullName>
    </recommendedName>
</protein>
<evidence type="ECO:0000313" key="2">
    <source>
        <dbReference type="EMBL" id="KAL0086299.1"/>
    </source>
</evidence>
<proteinExistence type="predicted"/>
<dbReference type="Pfam" id="PF18758">
    <property type="entry name" value="KDZ"/>
    <property type="match status" value="1"/>
</dbReference>
<accession>A0ABR3B1R8</accession>
<dbReference type="InterPro" id="IPR040521">
    <property type="entry name" value="KDZ"/>
</dbReference>
<name>A0ABR3B1R8_PHYBL</name>
<dbReference type="PANTHER" id="PTHR33096:SF1">
    <property type="entry name" value="CXC1-LIKE CYSTEINE CLUSTER ASSOCIATED WITH KDZ TRANSPOSASES DOMAIN-CONTAINING PROTEIN"/>
    <property type="match status" value="1"/>
</dbReference>
<organism evidence="2 3">
    <name type="scientific">Phycomyces blakesleeanus</name>
    <dbReference type="NCBI Taxonomy" id="4837"/>
    <lineage>
        <taxon>Eukaryota</taxon>
        <taxon>Fungi</taxon>
        <taxon>Fungi incertae sedis</taxon>
        <taxon>Mucoromycota</taxon>
        <taxon>Mucoromycotina</taxon>
        <taxon>Mucoromycetes</taxon>
        <taxon>Mucorales</taxon>
        <taxon>Phycomycetaceae</taxon>
        <taxon>Phycomyces</taxon>
    </lineage>
</organism>
<evidence type="ECO:0000256" key="1">
    <source>
        <dbReference type="SAM" id="Coils"/>
    </source>
</evidence>
<dbReference type="PANTHER" id="PTHR33096">
    <property type="entry name" value="CXC2 DOMAIN-CONTAINING PROTEIN"/>
    <property type="match status" value="1"/>
</dbReference>
<comment type="caution">
    <text evidence="2">The sequence shown here is derived from an EMBL/GenBank/DDBJ whole genome shotgun (WGS) entry which is preliminary data.</text>
</comment>
<gene>
    <name evidence="2" type="ORF">J3Q64DRAFT_1834088</name>
</gene>
<reference evidence="2 3" key="1">
    <citation type="submission" date="2024-04" db="EMBL/GenBank/DDBJ databases">
        <title>Symmetric and asymmetric DNA N6-adenine methylation regulates different biological responses in Mucorales.</title>
        <authorList>
            <consortium name="Lawrence Berkeley National Laboratory"/>
            <person name="Lax C."/>
            <person name="Mondo S.J."/>
            <person name="Osorio-Concepcion M."/>
            <person name="Muszewska A."/>
            <person name="Corrochano-Luque M."/>
            <person name="Gutierrez G."/>
            <person name="Riley R."/>
            <person name="Lipzen A."/>
            <person name="Guo J."/>
            <person name="Hundley H."/>
            <person name="Amirebrahimi M."/>
            <person name="Ng V."/>
            <person name="Lorenzo-Gutierrez D."/>
            <person name="Binder U."/>
            <person name="Yang J."/>
            <person name="Song Y."/>
            <person name="Canovas D."/>
            <person name="Navarro E."/>
            <person name="Freitag M."/>
            <person name="Gabaldon T."/>
            <person name="Grigoriev I.V."/>
            <person name="Corrochano L.M."/>
            <person name="Nicolas F.E."/>
            <person name="Garre V."/>
        </authorList>
    </citation>
    <scope>NUCLEOTIDE SEQUENCE [LARGE SCALE GENOMIC DNA]</scope>
    <source>
        <strain evidence="2 3">L51</strain>
    </source>
</reference>
<evidence type="ECO:0000313" key="3">
    <source>
        <dbReference type="Proteomes" id="UP001448207"/>
    </source>
</evidence>
<dbReference type="EMBL" id="JBCLYO010000008">
    <property type="protein sequence ID" value="KAL0086299.1"/>
    <property type="molecule type" value="Genomic_DNA"/>
</dbReference>